<sequence>MKICYFSCSSKFGGIEKIVVDTLNELVKTNDCLLIVPFGCEFKYKLNKKIEVYEYKSHDKRYNPFLYLEIIENIKDCDIVHTHGAKATQISYVLSKFISFNHIATKHNSRKGKIFNKVKNVISVSKKVSKTITHNSKVIYFGLDYKEQNSQQNSKFTMVAVGRLDPIKGFDNLINELSKLDFDFELNIIGEGTQKSQLNELIKSKNLEDKIKLIGFKDNIPSYLLNSNIQLISSLSEGLPITLMEGLLYSPVIISTPVGGIVEVLDKDYLLNIEEFPKKINDIYINFESEKKNFSIKHEKIKKSFDKVNYINSLMKYYKGILDEKTS</sequence>
<evidence type="ECO:0000259" key="1">
    <source>
        <dbReference type="Pfam" id="PF00534"/>
    </source>
</evidence>
<dbReference type="Gene3D" id="3.40.50.2000">
    <property type="entry name" value="Glycogen Phosphorylase B"/>
    <property type="match status" value="2"/>
</dbReference>
<keyword evidence="2" id="KW-0808">Transferase</keyword>
<gene>
    <name evidence="2" type="ORF">NJU99_10415</name>
</gene>
<name>A0ABY5E3N2_9BACT</name>
<dbReference type="Pfam" id="PF00534">
    <property type="entry name" value="Glycos_transf_1"/>
    <property type="match status" value="1"/>
</dbReference>
<evidence type="ECO:0000313" key="2">
    <source>
        <dbReference type="EMBL" id="UTJ05673.1"/>
    </source>
</evidence>
<dbReference type="SUPFAM" id="SSF53756">
    <property type="entry name" value="UDP-Glycosyltransferase/glycogen phosphorylase"/>
    <property type="match status" value="1"/>
</dbReference>
<dbReference type="EC" id="2.4.-.-" evidence="2"/>
<dbReference type="Proteomes" id="UP001060012">
    <property type="component" value="Chromosome"/>
</dbReference>
<dbReference type="GO" id="GO:0016757">
    <property type="term" value="F:glycosyltransferase activity"/>
    <property type="evidence" value="ECO:0007669"/>
    <property type="project" value="UniProtKB-KW"/>
</dbReference>
<feature type="domain" description="Glycosyl transferase family 1" evidence="1">
    <location>
        <begin position="146"/>
        <end position="269"/>
    </location>
</feature>
<keyword evidence="3" id="KW-1185">Reference proteome</keyword>
<organism evidence="2 3">
    <name type="scientific">Arcobacter roscoffensis</name>
    <dbReference type="NCBI Taxonomy" id="2961520"/>
    <lineage>
        <taxon>Bacteria</taxon>
        <taxon>Pseudomonadati</taxon>
        <taxon>Campylobacterota</taxon>
        <taxon>Epsilonproteobacteria</taxon>
        <taxon>Campylobacterales</taxon>
        <taxon>Arcobacteraceae</taxon>
        <taxon>Arcobacter</taxon>
    </lineage>
</organism>
<dbReference type="PANTHER" id="PTHR12526">
    <property type="entry name" value="GLYCOSYLTRANSFERASE"/>
    <property type="match status" value="1"/>
</dbReference>
<keyword evidence="2" id="KW-0328">Glycosyltransferase</keyword>
<protein>
    <submittedName>
        <fullName evidence="2">Glycosyltransferase</fullName>
        <ecNumber evidence="2">2.4.-.-</ecNumber>
    </submittedName>
</protein>
<reference evidence="2" key="1">
    <citation type="submission" date="2022-07" db="EMBL/GenBank/DDBJ databases">
        <title>Arcobacter roscoffensis sp. nov., a marine bacterium isolated from coastal seawater collected from Roscoff, France.</title>
        <authorList>
            <person name="Pascual J."/>
            <person name="Lepeaux C."/>
            <person name="Methner A."/>
            <person name="Overmann J."/>
        </authorList>
    </citation>
    <scope>NUCLEOTIDE SEQUENCE</scope>
    <source>
        <strain evidence="2">ARW1-2F2</strain>
    </source>
</reference>
<evidence type="ECO:0000313" key="3">
    <source>
        <dbReference type="Proteomes" id="UP001060012"/>
    </source>
</evidence>
<proteinExistence type="predicted"/>
<accession>A0ABY5E3N2</accession>
<dbReference type="EMBL" id="CP100595">
    <property type="protein sequence ID" value="UTJ05673.1"/>
    <property type="molecule type" value="Genomic_DNA"/>
</dbReference>
<dbReference type="InterPro" id="IPR001296">
    <property type="entry name" value="Glyco_trans_1"/>
</dbReference>
<dbReference type="RefSeq" id="WP_254575854.1">
    <property type="nucleotide sequence ID" value="NZ_CP100595.1"/>
</dbReference>